<dbReference type="GO" id="GO:0005886">
    <property type="term" value="C:plasma membrane"/>
    <property type="evidence" value="ECO:0007669"/>
    <property type="project" value="TreeGrafter"/>
</dbReference>
<protein>
    <recommendedName>
        <fullName evidence="4">Gamma-glutamyltransferase</fullName>
    </recommendedName>
</protein>
<sequence>MRPHVPPLGGMQILEEGGSAVDAAIAALLCDGLSNAHSMGIGGGFVMTIWHNVTRTAHTLIAREWAPLHASENMYGGNGTLSKSGGLAVAVPGEIAGYWEAHQKFGKLPWHRLFQPAIKMCLEGIEIHKPLGDAL</sequence>
<proteinExistence type="predicted"/>
<keyword evidence="3" id="KW-1185">Reference proteome</keyword>
<dbReference type="Pfam" id="PF01019">
    <property type="entry name" value="G_glu_transpept"/>
    <property type="match status" value="1"/>
</dbReference>
<reference evidence="2" key="1">
    <citation type="submission" date="2020-11" db="EMBL/GenBank/DDBJ databases">
        <authorList>
            <person name="Tran Van P."/>
        </authorList>
    </citation>
    <scope>NUCLEOTIDE SEQUENCE</scope>
</reference>
<dbReference type="GO" id="GO:0006751">
    <property type="term" value="P:glutathione catabolic process"/>
    <property type="evidence" value="ECO:0007669"/>
    <property type="project" value="InterPro"/>
</dbReference>
<name>A0A7R9BUV9_9CRUS</name>
<evidence type="ECO:0000256" key="1">
    <source>
        <dbReference type="PIRSR" id="PIRSR600101-2"/>
    </source>
</evidence>
<dbReference type="InterPro" id="IPR000101">
    <property type="entry name" value="GGT_peptidase"/>
</dbReference>
<organism evidence="2">
    <name type="scientific">Notodromas monacha</name>
    <dbReference type="NCBI Taxonomy" id="399045"/>
    <lineage>
        <taxon>Eukaryota</taxon>
        <taxon>Metazoa</taxon>
        <taxon>Ecdysozoa</taxon>
        <taxon>Arthropoda</taxon>
        <taxon>Crustacea</taxon>
        <taxon>Oligostraca</taxon>
        <taxon>Ostracoda</taxon>
        <taxon>Podocopa</taxon>
        <taxon>Podocopida</taxon>
        <taxon>Cypridocopina</taxon>
        <taxon>Cypridoidea</taxon>
        <taxon>Cyprididae</taxon>
        <taxon>Notodromas</taxon>
    </lineage>
</organism>
<dbReference type="GO" id="GO:0036374">
    <property type="term" value="F:glutathione hydrolase activity"/>
    <property type="evidence" value="ECO:0007669"/>
    <property type="project" value="InterPro"/>
</dbReference>
<accession>A0A7R9BUV9</accession>
<dbReference type="OrthoDB" id="1081007at2759"/>
<dbReference type="Proteomes" id="UP000678499">
    <property type="component" value="Unassembled WGS sequence"/>
</dbReference>
<evidence type="ECO:0000313" key="2">
    <source>
        <dbReference type="EMBL" id="CAD7280496.1"/>
    </source>
</evidence>
<dbReference type="PANTHER" id="PTHR11686">
    <property type="entry name" value="GAMMA GLUTAMYL TRANSPEPTIDASE"/>
    <property type="match status" value="1"/>
</dbReference>
<gene>
    <name evidence="2" type="ORF">NMOB1V02_LOCUS8155</name>
</gene>
<dbReference type="EMBL" id="OA884238">
    <property type="protein sequence ID" value="CAD7280496.1"/>
    <property type="molecule type" value="Genomic_DNA"/>
</dbReference>
<dbReference type="AlphaFoldDB" id="A0A7R9BUV9"/>
<dbReference type="EMBL" id="CAJPEX010002201">
    <property type="protein sequence ID" value="CAG0920648.1"/>
    <property type="molecule type" value="Genomic_DNA"/>
</dbReference>
<dbReference type="InterPro" id="IPR029055">
    <property type="entry name" value="Ntn_hydrolases_N"/>
</dbReference>
<dbReference type="SUPFAM" id="SSF56235">
    <property type="entry name" value="N-terminal nucleophile aminohydrolases (Ntn hydrolases)"/>
    <property type="match status" value="1"/>
</dbReference>
<feature type="non-terminal residue" evidence="2">
    <location>
        <position position="135"/>
    </location>
</feature>
<feature type="binding site" evidence="1">
    <location>
        <position position="63"/>
    </location>
    <ligand>
        <name>L-glutamate</name>
        <dbReference type="ChEBI" id="CHEBI:29985"/>
    </ligand>
</feature>
<dbReference type="PRINTS" id="PR01210">
    <property type="entry name" value="GGTRANSPTASE"/>
</dbReference>
<evidence type="ECO:0008006" key="4">
    <source>
        <dbReference type="Google" id="ProtNLM"/>
    </source>
</evidence>
<evidence type="ECO:0000313" key="3">
    <source>
        <dbReference type="Proteomes" id="UP000678499"/>
    </source>
</evidence>
<dbReference type="PANTHER" id="PTHR11686:SF9">
    <property type="entry name" value="RE13973P"/>
    <property type="match status" value="1"/>
</dbReference>